<dbReference type="EMBL" id="QAPG01000016">
    <property type="protein sequence ID" value="TDZ38488.1"/>
    <property type="molecule type" value="Genomic_DNA"/>
</dbReference>
<dbReference type="AlphaFoldDB" id="A0A4R8QHW4"/>
<accession>A0A4R8QHW4</accession>
<protein>
    <submittedName>
        <fullName evidence="1">Uncharacterized protein</fullName>
    </submittedName>
</protein>
<evidence type="ECO:0000313" key="2">
    <source>
        <dbReference type="Proteomes" id="UP000295083"/>
    </source>
</evidence>
<sequence>MFRTHSHHQQQIRVGWQWVVPAAERLEPSSRSPGVVVTGVRLGPATSLSLPPSHRQEFNLHYLQRQMGTMQGLRAESRDSRNAFRLPVGWTCWSLELSTN</sequence>
<keyword evidence="2" id="KW-1185">Reference proteome</keyword>
<evidence type="ECO:0000313" key="1">
    <source>
        <dbReference type="EMBL" id="TDZ38488.1"/>
    </source>
</evidence>
<comment type="caution">
    <text evidence="1">The sequence shown here is derived from an EMBL/GenBank/DDBJ whole genome shotgun (WGS) entry which is preliminary data.</text>
</comment>
<dbReference type="Proteomes" id="UP000295083">
    <property type="component" value="Unassembled WGS sequence"/>
</dbReference>
<proteinExistence type="predicted"/>
<reference evidence="1 2" key="1">
    <citation type="submission" date="2018-11" db="EMBL/GenBank/DDBJ databases">
        <title>Genome sequence and assembly of Colletotrichum spinosum.</title>
        <authorList>
            <person name="Gan P."/>
            <person name="Shirasu K."/>
        </authorList>
    </citation>
    <scope>NUCLEOTIDE SEQUENCE [LARGE SCALE GENOMIC DNA]</scope>
    <source>
        <strain evidence="1 2">CBS 515.97</strain>
    </source>
</reference>
<organism evidence="1 2">
    <name type="scientific">Colletotrichum spinosum</name>
    <dbReference type="NCBI Taxonomy" id="1347390"/>
    <lineage>
        <taxon>Eukaryota</taxon>
        <taxon>Fungi</taxon>
        <taxon>Dikarya</taxon>
        <taxon>Ascomycota</taxon>
        <taxon>Pezizomycotina</taxon>
        <taxon>Sordariomycetes</taxon>
        <taxon>Hypocreomycetidae</taxon>
        <taxon>Glomerellales</taxon>
        <taxon>Glomerellaceae</taxon>
        <taxon>Colletotrichum</taxon>
        <taxon>Colletotrichum orbiculare species complex</taxon>
    </lineage>
</organism>
<gene>
    <name evidence="1" type="ORF">C8035_v004797</name>
</gene>
<name>A0A4R8QHW4_9PEZI</name>